<name>B9X9W6_PEDPL</name>
<dbReference type="EMBL" id="ABOX02000001">
    <property type="protein sequence ID" value="EEF63307.1"/>
    <property type="molecule type" value="Genomic_DNA"/>
</dbReference>
<dbReference type="Proteomes" id="UP000003688">
    <property type="component" value="Unassembled WGS sequence"/>
</dbReference>
<keyword evidence="3" id="KW-1185">Reference proteome</keyword>
<accession>B9X9W6</accession>
<dbReference type="AlphaFoldDB" id="B9X9W6"/>
<comment type="caution">
    <text evidence="2">The sequence shown here is derived from an EMBL/GenBank/DDBJ whole genome shotgun (WGS) entry which is preliminary data.</text>
</comment>
<gene>
    <name evidence="2" type="ORF">Cflav_PD5942</name>
</gene>
<reference evidence="2 3" key="1">
    <citation type="journal article" date="2011" name="J. Bacteriol.">
        <title>Genome sequence of 'Pedosphaera parvula' Ellin514, an aerobic Verrucomicrobial isolate from pasture soil.</title>
        <authorList>
            <person name="Kant R."/>
            <person name="van Passel M.W."/>
            <person name="Sangwan P."/>
            <person name="Palva A."/>
            <person name="Lucas S."/>
            <person name="Copeland A."/>
            <person name="Lapidus A."/>
            <person name="Glavina Del Rio T."/>
            <person name="Dalin E."/>
            <person name="Tice H."/>
            <person name="Bruce D."/>
            <person name="Goodwin L."/>
            <person name="Pitluck S."/>
            <person name="Chertkov O."/>
            <person name="Larimer F.W."/>
            <person name="Land M.L."/>
            <person name="Hauser L."/>
            <person name="Brettin T.S."/>
            <person name="Detter J.C."/>
            <person name="Han S."/>
            <person name="de Vos W.M."/>
            <person name="Janssen P.H."/>
            <person name="Smidt H."/>
        </authorList>
    </citation>
    <scope>NUCLEOTIDE SEQUENCE [LARGE SCALE GENOMIC DNA]</scope>
    <source>
        <strain evidence="2 3">Ellin514</strain>
    </source>
</reference>
<dbReference type="Pfam" id="PF14280">
    <property type="entry name" value="DUF4365"/>
    <property type="match status" value="1"/>
</dbReference>
<proteinExistence type="predicted"/>
<evidence type="ECO:0000313" key="3">
    <source>
        <dbReference type="Proteomes" id="UP000003688"/>
    </source>
</evidence>
<evidence type="ECO:0000313" key="2">
    <source>
        <dbReference type="EMBL" id="EEF63307.1"/>
    </source>
</evidence>
<evidence type="ECO:0000259" key="1">
    <source>
        <dbReference type="Pfam" id="PF14280"/>
    </source>
</evidence>
<organism evidence="2 3">
    <name type="scientific">Pedosphaera parvula (strain Ellin514)</name>
    <dbReference type="NCBI Taxonomy" id="320771"/>
    <lineage>
        <taxon>Bacteria</taxon>
        <taxon>Pseudomonadati</taxon>
        <taxon>Verrucomicrobiota</taxon>
        <taxon>Pedosphaerae</taxon>
        <taxon>Pedosphaerales</taxon>
        <taxon>Pedosphaeraceae</taxon>
        <taxon>Pedosphaera</taxon>
    </lineage>
</organism>
<dbReference type="InterPro" id="IPR025375">
    <property type="entry name" value="DUF4365"/>
</dbReference>
<feature type="domain" description="DUF4365" evidence="1">
    <location>
        <begin position="26"/>
        <end position="162"/>
    </location>
</feature>
<protein>
    <recommendedName>
        <fullName evidence="1">DUF4365 domain-containing protein</fullName>
    </recommendedName>
</protein>
<sequence length="472" mass="55153">MRNGRRQHSSQKVQGKFITQNQITGQKGINLIERFVLEMGFTWTSTSGANDAGIDGIIEIRDPATGEATNLIVQVQSKATETEFESETATSFVYRVKERDLNYWLQGNAPVLLVVSRPSKGEAYWIPVKEYFKAPERRTSCKVQFDKIRNLFDKNATSAIASQALPTDKGIYLRPPPKEEILTTNLLEVKHFASKLFVGVTHYNTIKEVENIFKELDERPGRLWFVKEKKIFSFHNLTEYPWTKVTDLGAVEEFNTKEWAVAKDTERQNDFVRLLNQALRTFASRKDFAAYTAQKGRNPIFFFRPRVRRNRETDVDELVRREESWKLEKASIRTLVEVYRSSKDQNRILYYRHHAFEGRFRRFENRWFLEISPTYHYTSDGINESKYRAENLAGMKRQEGHQSVANNVQFLAYYLAQHDLINKEYPFLGFGKLLNFQTDFGIPDLDWKNRADPDEIMPEEVLPDPQIELLTE</sequence>